<gene>
    <name evidence="2" type="ORF">K469DRAFT_717829</name>
</gene>
<dbReference type="AlphaFoldDB" id="A0A6A6DHB1"/>
<organism evidence="2 3">
    <name type="scientific">Zopfia rhizophila CBS 207.26</name>
    <dbReference type="NCBI Taxonomy" id="1314779"/>
    <lineage>
        <taxon>Eukaryota</taxon>
        <taxon>Fungi</taxon>
        <taxon>Dikarya</taxon>
        <taxon>Ascomycota</taxon>
        <taxon>Pezizomycotina</taxon>
        <taxon>Dothideomycetes</taxon>
        <taxon>Dothideomycetes incertae sedis</taxon>
        <taxon>Zopfiaceae</taxon>
        <taxon>Zopfia</taxon>
    </lineage>
</organism>
<evidence type="ECO:0008006" key="4">
    <source>
        <dbReference type="Google" id="ProtNLM"/>
    </source>
</evidence>
<sequence>MAKKGAARSVKWEDVVIQPRPGKANLQVTCRFCAEQWFNSSVSRIEDHMLRCRQLPLHLFKRYKRTEGKSPPRKKSKASPGQKQLDKKTYRISQKDQEACDRLLAEVIYSSSVPFALLLILEYASHIVNLTIRDILNISLIKNLLKIAVEIVKYFKYLYILVRLLNEKVKQLGRRCSTLQIPVKSLINNKDFIKAVVYNLANCLLKKPVKE</sequence>
<evidence type="ECO:0000313" key="2">
    <source>
        <dbReference type="EMBL" id="KAF2178857.1"/>
    </source>
</evidence>
<protein>
    <recommendedName>
        <fullName evidence="4">BED-type domain-containing protein</fullName>
    </recommendedName>
</protein>
<evidence type="ECO:0000313" key="3">
    <source>
        <dbReference type="Proteomes" id="UP000800200"/>
    </source>
</evidence>
<dbReference type="EMBL" id="ML994672">
    <property type="protein sequence ID" value="KAF2178857.1"/>
    <property type="molecule type" value="Genomic_DNA"/>
</dbReference>
<reference evidence="2" key="1">
    <citation type="journal article" date="2020" name="Stud. Mycol.">
        <title>101 Dothideomycetes genomes: a test case for predicting lifestyles and emergence of pathogens.</title>
        <authorList>
            <person name="Haridas S."/>
            <person name="Albert R."/>
            <person name="Binder M."/>
            <person name="Bloem J."/>
            <person name="Labutti K."/>
            <person name="Salamov A."/>
            <person name="Andreopoulos B."/>
            <person name="Baker S."/>
            <person name="Barry K."/>
            <person name="Bills G."/>
            <person name="Bluhm B."/>
            <person name="Cannon C."/>
            <person name="Castanera R."/>
            <person name="Culley D."/>
            <person name="Daum C."/>
            <person name="Ezra D."/>
            <person name="Gonzalez J."/>
            <person name="Henrissat B."/>
            <person name="Kuo A."/>
            <person name="Liang C."/>
            <person name="Lipzen A."/>
            <person name="Lutzoni F."/>
            <person name="Magnuson J."/>
            <person name="Mondo S."/>
            <person name="Nolan M."/>
            <person name="Ohm R."/>
            <person name="Pangilinan J."/>
            <person name="Park H.-J."/>
            <person name="Ramirez L."/>
            <person name="Alfaro M."/>
            <person name="Sun H."/>
            <person name="Tritt A."/>
            <person name="Yoshinaga Y."/>
            <person name="Zwiers L.-H."/>
            <person name="Turgeon B."/>
            <person name="Goodwin S."/>
            <person name="Spatafora J."/>
            <person name="Crous P."/>
            <person name="Grigoriev I."/>
        </authorList>
    </citation>
    <scope>NUCLEOTIDE SEQUENCE</scope>
    <source>
        <strain evidence="2">CBS 207.26</strain>
    </source>
</reference>
<accession>A0A6A6DHB1</accession>
<name>A0A6A6DHB1_9PEZI</name>
<keyword evidence="3" id="KW-1185">Reference proteome</keyword>
<feature type="region of interest" description="Disordered" evidence="1">
    <location>
        <begin position="66"/>
        <end position="88"/>
    </location>
</feature>
<proteinExistence type="predicted"/>
<evidence type="ECO:0000256" key="1">
    <source>
        <dbReference type="SAM" id="MobiDB-lite"/>
    </source>
</evidence>
<dbReference type="Proteomes" id="UP000800200">
    <property type="component" value="Unassembled WGS sequence"/>
</dbReference>